<sequence>MASHQISETCAEHKISVADEDAQKVQRLWRAQWLRAAILGANDGLLSTTSLMLGVGAAKEDSRSMVLSGLAGALAGACSMAVGEFVSVSTQRDIERETVSDFSSKNDGKDSPGIGLDVTVTLASMNGEAKLDDPPGNIQFAKLISGPTQRRSPSMIHEPKLPPGMSPGRSPAMKVIQEDAKKSAEIMLEDDREEVLTNPYKASMTSVALAFFGGLGAYLGGSPVRISAVSILLGGWIAMAFTYGLLKPFDKDRMPLNALSNIFTNVGALEEKPELFSPLPVLTRLDRLDHLLQFLEEKHSSSGRGRHAAKSVVRTVEAEDQCKALTSALEEVQHKGTLMWRLETLENRALQLSLEVDVENTSRSSSSTIQGPEKIGHDEISTVLSKEDEQMIIANKEKQDNSLIDQEITCTAEACVGSSKASQKGRRHKMKHRKWLGWLAMGC</sequence>
<evidence type="ECO:0000313" key="2">
    <source>
        <dbReference type="Proteomes" id="UP000309997"/>
    </source>
</evidence>
<comment type="caution">
    <text evidence="1">The sequence shown here is derived from an EMBL/GenBank/DDBJ whole genome shotgun (WGS) entry which is preliminary data.</text>
</comment>
<reference evidence="1 2" key="1">
    <citation type="journal article" date="2024" name="Plant Biotechnol. J.">
        <title>Genome and CRISPR/Cas9 system of a widespread forest tree (Populus alba) in the world.</title>
        <authorList>
            <person name="Liu Y.J."/>
            <person name="Jiang P.F."/>
            <person name="Han X.M."/>
            <person name="Li X.Y."/>
            <person name="Wang H.M."/>
            <person name="Wang Y.J."/>
            <person name="Wang X.X."/>
            <person name="Zeng Q.Y."/>
        </authorList>
    </citation>
    <scope>NUCLEOTIDE SEQUENCE [LARGE SCALE GENOMIC DNA]</scope>
    <source>
        <strain evidence="2">cv. PAL-ZL1</strain>
    </source>
</reference>
<dbReference type="Proteomes" id="UP000309997">
    <property type="component" value="Unassembled WGS sequence"/>
</dbReference>
<gene>
    <name evidence="1" type="ORF">D5086_003824</name>
</gene>
<protein>
    <submittedName>
        <fullName evidence="1">Uncharacterized protein</fullName>
    </submittedName>
</protein>
<keyword evidence="2" id="KW-1185">Reference proteome</keyword>
<proteinExistence type="predicted"/>
<name>A0ACC4D784_POPAL</name>
<dbReference type="EMBL" id="RCHU02000001">
    <property type="protein sequence ID" value="KAL3612804.1"/>
    <property type="molecule type" value="Genomic_DNA"/>
</dbReference>
<organism evidence="1 2">
    <name type="scientific">Populus alba</name>
    <name type="common">White poplar</name>
    <dbReference type="NCBI Taxonomy" id="43335"/>
    <lineage>
        <taxon>Eukaryota</taxon>
        <taxon>Viridiplantae</taxon>
        <taxon>Streptophyta</taxon>
        <taxon>Embryophyta</taxon>
        <taxon>Tracheophyta</taxon>
        <taxon>Spermatophyta</taxon>
        <taxon>Magnoliopsida</taxon>
        <taxon>eudicotyledons</taxon>
        <taxon>Gunneridae</taxon>
        <taxon>Pentapetalae</taxon>
        <taxon>rosids</taxon>
        <taxon>fabids</taxon>
        <taxon>Malpighiales</taxon>
        <taxon>Salicaceae</taxon>
        <taxon>Saliceae</taxon>
        <taxon>Populus</taxon>
    </lineage>
</organism>
<accession>A0ACC4D784</accession>
<evidence type="ECO:0000313" key="1">
    <source>
        <dbReference type="EMBL" id="KAL3612804.1"/>
    </source>
</evidence>